<keyword evidence="1" id="KW-1133">Transmembrane helix</keyword>
<gene>
    <name evidence="2" type="ORF">SAMN04487893_101312</name>
</gene>
<reference evidence="3" key="1">
    <citation type="submission" date="2016-10" db="EMBL/GenBank/DDBJ databases">
        <authorList>
            <person name="Varghese N."/>
            <person name="Submissions S."/>
        </authorList>
    </citation>
    <scope>NUCLEOTIDE SEQUENCE [LARGE SCALE GENOMIC DNA]</scope>
    <source>
        <strain evidence="3">DSM 26542</strain>
    </source>
</reference>
<keyword evidence="1" id="KW-0472">Membrane</keyword>
<dbReference type="Proteomes" id="UP000243887">
    <property type="component" value="Unassembled WGS sequence"/>
</dbReference>
<evidence type="ECO:0000256" key="1">
    <source>
        <dbReference type="SAM" id="Phobius"/>
    </source>
</evidence>
<organism evidence="2 3">
    <name type="scientific">Myroides guanonis</name>
    <dbReference type="NCBI Taxonomy" id="1150112"/>
    <lineage>
        <taxon>Bacteria</taxon>
        <taxon>Pseudomonadati</taxon>
        <taxon>Bacteroidota</taxon>
        <taxon>Flavobacteriia</taxon>
        <taxon>Flavobacteriales</taxon>
        <taxon>Flavobacteriaceae</taxon>
        <taxon>Myroides</taxon>
    </lineage>
</organism>
<dbReference type="RefSeq" id="WP_090677683.1">
    <property type="nucleotide sequence ID" value="NZ_FORU01000001.1"/>
</dbReference>
<feature type="transmembrane region" description="Helical" evidence="1">
    <location>
        <begin position="122"/>
        <end position="145"/>
    </location>
</feature>
<feature type="transmembrane region" description="Helical" evidence="1">
    <location>
        <begin position="36"/>
        <end position="58"/>
    </location>
</feature>
<sequence>MDELDILKKHWKENQKFPKLTQEEIRSMIHKKSSSIVMWIFIISIIEFIILNVIGYIIPNDKGVKTNIPLVESFLDKFEYLSILTSIIFVFLFYKNYRKIKVYSSSKELMTQIIKTKKTVNYYIYINIAFILISLCFVFFSICYYEPTLLSENSKNIFVLIGVFIIITLFFIAIVWLFYKLIYGILLKKLTKNLKELEKINEDPI</sequence>
<keyword evidence="1" id="KW-0812">Transmembrane</keyword>
<name>A0A1I3LGF7_9FLAO</name>
<protein>
    <submittedName>
        <fullName evidence="2">Uncharacterized protein</fullName>
    </submittedName>
</protein>
<dbReference type="AlphaFoldDB" id="A0A1I3LGF7"/>
<proteinExistence type="predicted"/>
<evidence type="ECO:0000313" key="2">
    <source>
        <dbReference type="EMBL" id="SFI83620.1"/>
    </source>
</evidence>
<dbReference type="EMBL" id="FORU01000001">
    <property type="protein sequence ID" value="SFI83620.1"/>
    <property type="molecule type" value="Genomic_DNA"/>
</dbReference>
<dbReference type="OrthoDB" id="709028at2"/>
<feature type="transmembrane region" description="Helical" evidence="1">
    <location>
        <begin position="157"/>
        <end position="179"/>
    </location>
</feature>
<feature type="transmembrane region" description="Helical" evidence="1">
    <location>
        <begin position="78"/>
        <end position="97"/>
    </location>
</feature>
<evidence type="ECO:0000313" key="3">
    <source>
        <dbReference type="Proteomes" id="UP000243887"/>
    </source>
</evidence>
<accession>A0A1I3LGF7</accession>
<keyword evidence="3" id="KW-1185">Reference proteome</keyword>
<dbReference type="STRING" id="1150112.SAMN04487893_101312"/>